<evidence type="ECO:0000256" key="10">
    <source>
        <dbReference type="ARBA" id="ARBA00023242"/>
    </source>
</evidence>
<comment type="subcellular location">
    <subcellularLocation>
        <location evidence="2">Nucleus</location>
    </subcellularLocation>
</comment>
<dbReference type="GO" id="GO:0031491">
    <property type="term" value="F:nucleosome binding"/>
    <property type="evidence" value="ECO:0007669"/>
    <property type="project" value="TreeGrafter"/>
</dbReference>
<proteinExistence type="predicted"/>
<keyword evidence="5" id="KW-0479">Metal-binding</keyword>
<comment type="catalytic activity">
    <reaction evidence="1">
        <text>S-ubiquitinyl-[E2 ubiquitin-conjugating enzyme]-L-cysteine + [acceptor protein]-L-lysine = [E2 ubiquitin-conjugating enzyme]-L-cysteine + N(6)-ubiquitinyl-[acceptor protein]-L-lysine.</text>
        <dbReference type="EC" id="2.3.2.27"/>
    </reaction>
</comment>
<dbReference type="PANTHER" id="PTHR23328">
    <property type="entry name" value="RING-TYPE DOMAIN-CONTAINING PROTEIN"/>
    <property type="match status" value="1"/>
</dbReference>
<keyword evidence="15" id="KW-1185">Reference proteome</keyword>
<evidence type="ECO:0000256" key="6">
    <source>
        <dbReference type="ARBA" id="ARBA00022763"/>
    </source>
</evidence>
<evidence type="ECO:0000256" key="5">
    <source>
        <dbReference type="ARBA" id="ARBA00022723"/>
    </source>
</evidence>
<evidence type="ECO:0000313" key="14">
    <source>
        <dbReference type="EnsemblMetazoa" id="XP_019762318.1"/>
    </source>
</evidence>
<evidence type="ECO:0000313" key="15">
    <source>
        <dbReference type="Proteomes" id="UP000019118"/>
    </source>
</evidence>
<reference evidence="14" key="2">
    <citation type="submission" date="2024-08" db="UniProtKB">
        <authorList>
            <consortium name="EnsemblMetazoa"/>
        </authorList>
    </citation>
    <scope>IDENTIFICATION</scope>
</reference>
<organism evidence="14 15">
    <name type="scientific">Dendroctonus ponderosae</name>
    <name type="common">Mountain pine beetle</name>
    <dbReference type="NCBI Taxonomy" id="77166"/>
    <lineage>
        <taxon>Eukaryota</taxon>
        <taxon>Metazoa</taxon>
        <taxon>Ecdysozoa</taxon>
        <taxon>Arthropoda</taxon>
        <taxon>Hexapoda</taxon>
        <taxon>Insecta</taxon>
        <taxon>Pterygota</taxon>
        <taxon>Neoptera</taxon>
        <taxon>Endopterygota</taxon>
        <taxon>Coleoptera</taxon>
        <taxon>Polyphaga</taxon>
        <taxon>Cucujiformia</taxon>
        <taxon>Curculionidae</taxon>
        <taxon>Scolytinae</taxon>
        <taxon>Dendroctonus</taxon>
    </lineage>
</organism>
<keyword evidence="10" id="KW-0539">Nucleus</keyword>
<dbReference type="AlphaFoldDB" id="A0AAR5PMR4"/>
<keyword evidence="6" id="KW-0227">DNA damage</keyword>
<reference evidence="15" key="1">
    <citation type="journal article" date="2013" name="Genome Biol.">
        <title>Draft genome of the mountain pine beetle, Dendroctonus ponderosae Hopkins, a major forest pest.</title>
        <authorList>
            <person name="Keeling C.I."/>
            <person name="Yuen M.M."/>
            <person name="Liao N.Y."/>
            <person name="Docking T.R."/>
            <person name="Chan S.K."/>
            <person name="Taylor G.A."/>
            <person name="Palmquist D.L."/>
            <person name="Jackman S.D."/>
            <person name="Nguyen A."/>
            <person name="Li M."/>
            <person name="Henderson H."/>
            <person name="Janes J.K."/>
            <person name="Zhao Y."/>
            <person name="Pandoh P."/>
            <person name="Moore R."/>
            <person name="Sperling F.A."/>
            <person name="Huber D.P."/>
            <person name="Birol I."/>
            <person name="Jones S.J."/>
            <person name="Bohlmann J."/>
        </authorList>
    </citation>
    <scope>NUCLEOTIDE SEQUENCE</scope>
</reference>
<keyword evidence="4" id="KW-0808">Transferase</keyword>
<dbReference type="GO" id="GO:0006302">
    <property type="term" value="P:double-strand break repair"/>
    <property type="evidence" value="ECO:0007669"/>
    <property type="project" value="TreeGrafter"/>
</dbReference>
<dbReference type="GeneID" id="109539152"/>
<evidence type="ECO:0000256" key="12">
    <source>
        <dbReference type="SAM" id="MobiDB-lite"/>
    </source>
</evidence>
<feature type="compositionally biased region" description="Basic and acidic residues" evidence="12">
    <location>
        <begin position="416"/>
        <end position="426"/>
    </location>
</feature>
<name>A0AAR5PMR4_DENPD</name>
<dbReference type="PANTHER" id="PTHR23328:SF0">
    <property type="entry name" value="RING-TYPE DOMAIN-CONTAINING PROTEIN"/>
    <property type="match status" value="1"/>
</dbReference>
<dbReference type="SUPFAM" id="SSF57850">
    <property type="entry name" value="RING/U-box"/>
    <property type="match status" value="1"/>
</dbReference>
<dbReference type="EC" id="2.3.2.27" evidence="3"/>
<feature type="region of interest" description="Disordered" evidence="12">
    <location>
        <begin position="478"/>
        <end position="532"/>
    </location>
</feature>
<dbReference type="EnsemblMetazoa" id="XM_019906759.1">
    <property type="protein sequence ID" value="XP_019762318.1"/>
    <property type="gene ID" value="LOC109539152"/>
</dbReference>
<evidence type="ECO:0000256" key="8">
    <source>
        <dbReference type="ARBA" id="ARBA00022786"/>
    </source>
</evidence>
<evidence type="ECO:0000256" key="9">
    <source>
        <dbReference type="ARBA" id="ARBA00022833"/>
    </source>
</evidence>
<evidence type="ECO:0000256" key="2">
    <source>
        <dbReference type="ARBA" id="ARBA00004123"/>
    </source>
</evidence>
<dbReference type="SMART" id="SM00184">
    <property type="entry name" value="RING"/>
    <property type="match status" value="1"/>
</dbReference>
<evidence type="ECO:0000256" key="7">
    <source>
        <dbReference type="ARBA" id="ARBA00022771"/>
    </source>
</evidence>
<evidence type="ECO:0000256" key="1">
    <source>
        <dbReference type="ARBA" id="ARBA00000900"/>
    </source>
</evidence>
<sequence>MAGKKAKPKQTVQKASFGKLQPDCVLCPICRTIFDHPVTLPCDHAFCRPCFEGSMENANLMCPLCRLRVGSWYRRTKKDGKLVNEELWKAVQQQYPLEVKNKLQGLDNDIEEGKPVIRVCNPGEIRQEYEKERRKYLEEQQKSREVEENASAVLIKKLTLETGYKETVEEERLRWNAVLAKKLSGKLLIPSTSKQTPQKPKVSMKFGPMDRLVQTGDWISTHGFSQQTKIPPKKKQPQISPQFPKACFSKEYKCHVIPVPKTQLRCSREKSCLDFGFKPTGGTEKCLKLVAGQRKLCVSGCKSSTSAENSDVIDQECRFYFKPIDSQRRFHVPGTIPRKVVAVKGVRDDTVSVGPPSGKVHCLGEVSSAFSKVSAKGETVAEIEKNSSPDPVELQSEPRKRTTLLNRQSPMKKMRVQSESEQERMESPPFYGFDNSDKTLRESPFSGFDANNVRDSENKTQTLADFISKLRRCESTERLEIASGSSGRASSSSKENNFQANIPKTETAATKPCRSTTSPSASEDRRRVQEEADYQLAKKLQAEFDLIEAPVRTRGSRRRQITLDEMLVV</sequence>
<dbReference type="Gene3D" id="3.30.40.10">
    <property type="entry name" value="Zinc/RING finger domain, C3HC4 (zinc finger)"/>
    <property type="match status" value="1"/>
</dbReference>
<protein>
    <recommendedName>
        <fullName evidence="3">RING-type E3 ubiquitin transferase</fullName>
        <ecNumber evidence="3">2.3.2.27</ecNumber>
    </recommendedName>
</protein>
<evidence type="ECO:0000256" key="11">
    <source>
        <dbReference type="PROSITE-ProRule" id="PRU00175"/>
    </source>
</evidence>
<feature type="compositionally biased region" description="Polar residues" evidence="12">
    <location>
        <begin position="494"/>
        <end position="521"/>
    </location>
</feature>
<dbReference type="GO" id="GO:0035861">
    <property type="term" value="C:site of double-strand break"/>
    <property type="evidence" value="ECO:0007669"/>
    <property type="project" value="TreeGrafter"/>
</dbReference>
<dbReference type="GO" id="GO:0061630">
    <property type="term" value="F:ubiquitin protein ligase activity"/>
    <property type="evidence" value="ECO:0007669"/>
    <property type="project" value="UniProtKB-EC"/>
</dbReference>
<dbReference type="GO" id="GO:0005634">
    <property type="term" value="C:nucleus"/>
    <property type="evidence" value="ECO:0007669"/>
    <property type="project" value="UniProtKB-SubCell"/>
</dbReference>
<evidence type="ECO:0000256" key="4">
    <source>
        <dbReference type="ARBA" id="ARBA00022679"/>
    </source>
</evidence>
<dbReference type="PROSITE" id="PS50089">
    <property type="entry name" value="ZF_RING_2"/>
    <property type="match status" value="1"/>
</dbReference>
<feature type="compositionally biased region" description="Low complexity" evidence="12">
    <location>
        <begin position="482"/>
        <end position="493"/>
    </location>
</feature>
<feature type="region of interest" description="Disordered" evidence="12">
    <location>
        <begin position="381"/>
        <end position="453"/>
    </location>
</feature>
<dbReference type="CDD" id="cd22249">
    <property type="entry name" value="UDM1_RNF168_RNF169-like"/>
    <property type="match status" value="1"/>
</dbReference>
<keyword evidence="8" id="KW-0833">Ubl conjugation pathway</keyword>
<dbReference type="GO" id="GO:0008270">
    <property type="term" value="F:zinc ion binding"/>
    <property type="evidence" value="ECO:0007669"/>
    <property type="project" value="UniProtKB-KW"/>
</dbReference>
<evidence type="ECO:0000259" key="13">
    <source>
        <dbReference type="PROSITE" id="PS50089"/>
    </source>
</evidence>
<accession>A0AAR5PMR4</accession>
<keyword evidence="7 11" id="KW-0863">Zinc-finger</keyword>
<dbReference type="KEGG" id="dpa:109539152"/>
<dbReference type="InterPro" id="IPR018957">
    <property type="entry name" value="Znf_C3HC4_RING-type"/>
</dbReference>
<dbReference type="InterPro" id="IPR013083">
    <property type="entry name" value="Znf_RING/FYVE/PHD"/>
</dbReference>
<dbReference type="InterPro" id="IPR001841">
    <property type="entry name" value="Znf_RING"/>
</dbReference>
<evidence type="ECO:0000256" key="3">
    <source>
        <dbReference type="ARBA" id="ARBA00012483"/>
    </source>
</evidence>
<dbReference type="Proteomes" id="UP000019118">
    <property type="component" value="Unassembled WGS sequence"/>
</dbReference>
<dbReference type="Pfam" id="PF00097">
    <property type="entry name" value="zf-C3HC4"/>
    <property type="match status" value="1"/>
</dbReference>
<feature type="domain" description="RING-type" evidence="13">
    <location>
        <begin position="27"/>
        <end position="66"/>
    </location>
</feature>
<keyword evidence="9" id="KW-0862">Zinc</keyword>
<dbReference type="InterPro" id="IPR051657">
    <property type="entry name" value="RNF168/RNF169_E3_ubiq-ligase"/>
</dbReference>